<dbReference type="Proteomes" id="UP000011648">
    <property type="component" value="Unassembled WGS sequence"/>
</dbReference>
<evidence type="ECO:0000256" key="1">
    <source>
        <dbReference type="SAM" id="MobiDB-lite"/>
    </source>
</evidence>
<evidence type="ECO:0000313" key="3">
    <source>
        <dbReference type="Proteomes" id="UP000011648"/>
    </source>
</evidence>
<reference evidence="2 3" key="1">
    <citation type="journal article" date="2014" name="PLoS Genet.">
        <title>Phylogenetically driven sequencing of extremely halophilic archaea reveals strategies for static and dynamic osmo-response.</title>
        <authorList>
            <person name="Becker E.A."/>
            <person name="Seitzer P.M."/>
            <person name="Tritt A."/>
            <person name="Larsen D."/>
            <person name="Krusor M."/>
            <person name="Yao A.I."/>
            <person name="Wu D."/>
            <person name="Madern D."/>
            <person name="Eisen J.A."/>
            <person name="Darling A.E."/>
            <person name="Facciotti M.T."/>
        </authorList>
    </citation>
    <scope>NUCLEOTIDE SEQUENCE [LARGE SCALE GENOMIC DNA]</scope>
    <source>
        <strain evidence="2 3">DSM 12281</strain>
    </source>
</reference>
<proteinExistence type="predicted"/>
<dbReference type="EMBL" id="AOIL01000009">
    <property type="protein sequence ID" value="ELY96397.1"/>
    <property type="molecule type" value="Genomic_DNA"/>
</dbReference>
<sequence>MQRKDEYLNLASEVPQQAMDLWNRQPDDYQAAFPTEDVTSYAGRSGDLADAIETASENGAIANLGSNNEYELESMATAPGSHFGVIGDNCTIYFNRNDTPWMLQPNCDVGVVKGVTFDISEHSDSSSAVLGGNFNEEFWAEDVELVGERNKGEDAGRIYTWRPHMTNENAEGLVENLRMADGDYYSGSGTPPDGTRAIAVSADPGHVGYLAYKDCHMENWTSSGYYMSCNPHDGPGGGGSGEALLWNCTAINNHRGNMRIGLNDKIVGGYIDLSDMPDGLQGQGVVCEYATGDANNPTEIIGLRSGGNDYAREAVVCRNFYYNRGDTAHVRYKKLVLEASGKQPPASIRPGTNPPNNSDAELSDGVEAEFEDVYLYDDYPSDRYNGLLEIQNDADVFTEQFRALSEANPEVNVHSGGSFTYGGTTYGSGEYTAGQLGFDDPRTDYDGLPEFYFDYGDGGGGGSEWLDLGTDDDQSSVSNESGVLFWLKEDLGAIEARLSQHSAGHQTAYLRDTNTDIVTQTDISDLSPGETFVLSPDGGIEGASSYSVTVDANGEYWDRGENSSPNYDYENGTFQVTAGVYTSSHSTTQNVRYAVSEIAGREEGTGSNWLDLGSDNDQSNPDTESGVLFWLKEDIDGIEAQISQNTAEHQTAYLRDSGANIVAQTDISGLSSGETFVLSPAGGIEGSNTYSVTVDADGGHWLRGEDSDPNYEYENETFRVTDGVYTSGQSTTKNVRYAVSDIRDS</sequence>
<organism evidence="2 3">
    <name type="scientific">Natrialba taiwanensis DSM 12281</name>
    <dbReference type="NCBI Taxonomy" id="1230458"/>
    <lineage>
        <taxon>Archaea</taxon>
        <taxon>Methanobacteriati</taxon>
        <taxon>Methanobacteriota</taxon>
        <taxon>Stenosarchaea group</taxon>
        <taxon>Halobacteria</taxon>
        <taxon>Halobacteriales</taxon>
        <taxon>Natrialbaceae</taxon>
        <taxon>Natrialba</taxon>
    </lineage>
</organism>
<dbReference type="PATRIC" id="fig|1230458.4.peg.338"/>
<comment type="caution">
    <text evidence="2">The sequence shown here is derived from an EMBL/GenBank/DDBJ whole genome shotgun (WGS) entry which is preliminary data.</text>
</comment>
<keyword evidence="3" id="KW-1185">Reference proteome</keyword>
<evidence type="ECO:0000313" key="2">
    <source>
        <dbReference type="EMBL" id="ELY96397.1"/>
    </source>
</evidence>
<dbReference type="AlphaFoldDB" id="M0AEU5"/>
<name>M0AEU5_9EURY</name>
<accession>M0AEU5</accession>
<feature type="region of interest" description="Disordered" evidence="1">
    <location>
        <begin position="341"/>
        <end position="362"/>
    </location>
</feature>
<gene>
    <name evidence="2" type="ORF">C484_01745</name>
</gene>
<protein>
    <submittedName>
        <fullName evidence="2">Uncharacterized protein</fullName>
    </submittedName>
</protein>